<proteinExistence type="predicted"/>
<dbReference type="InterPro" id="IPR015943">
    <property type="entry name" value="WD40/YVTN_repeat-like_dom_sf"/>
</dbReference>
<dbReference type="EMBL" id="CP056067">
    <property type="protein sequence ID" value="UKJ89848.1"/>
    <property type="molecule type" value="Genomic_DNA"/>
</dbReference>
<dbReference type="Proteomes" id="UP000244803">
    <property type="component" value="Chromosome 4"/>
</dbReference>
<organism evidence="1 2">
    <name type="scientific">Theileria orientalis</name>
    <dbReference type="NCBI Taxonomy" id="68886"/>
    <lineage>
        <taxon>Eukaryota</taxon>
        <taxon>Sar</taxon>
        <taxon>Alveolata</taxon>
        <taxon>Apicomplexa</taxon>
        <taxon>Aconoidasida</taxon>
        <taxon>Piroplasmida</taxon>
        <taxon>Theileriidae</taxon>
        <taxon>Theileria</taxon>
    </lineage>
</organism>
<gene>
    <name evidence="1" type="ORF">MACJ_003102</name>
</gene>
<name>A0A976QR05_THEOR</name>
<dbReference type="SUPFAM" id="SSF50978">
    <property type="entry name" value="WD40 repeat-like"/>
    <property type="match status" value="1"/>
</dbReference>
<dbReference type="OrthoDB" id="359847at2759"/>
<protein>
    <submittedName>
        <fullName evidence="1">Uncharacterized protein</fullName>
    </submittedName>
</protein>
<dbReference type="InterPro" id="IPR036322">
    <property type="entry name" value="WD40_repeat_dom_sf"/>
</dbReference>
<accession>A0A976QR05</accession>
<evidence type="ECO:0000313" key="1">
    <source>
        <dbReference type="EMBL" id="UKJ89848.1"/>
    </source>
</evidence>
<sequence>MDTDDVLSQTDSSEDRPMFIVLDEKPADAVMTNDRNAIGRLDVEAFKRRSKYLREVYMNAEKRHLYDWTNLEKKILLLDWYHNPSYYEEWKPPETEDMMNKFFSNMLYNFSQLSMTNVGTTVTFVRLLNEFETIEVTYQCVALIQRFFRSNSTYYDEFKIGLLWVGSDFNGYLNISEKNEYKCPKFEDYQCLMDGMDFNLYTLTLDEFDRQGVCVECQKSQTVKKTTLATPKIEFPEPVTSMDMTTALLNGEKNYLVAVRMENMVKMYNVTSLLKKTLEIFRIWERARKSFLEKVESVKYKHTEKVCTGCMLNDEDLKPLDKASEILNDYIVETPAEFEGLDEVELDWKTVSVMKNTLQTGLKFFYTSIVNSKKVVPTFIASISKRKVCIWSIEDFSKVVHQPLKHLELPRGSHPTDVSATVSVASSLEDLRNGTWLVEPKIYTTDDAGHLRLWTLSKGLECSLRFDTSSLLTLDVNKKYPHLIALGGDAGKVMIYNTHLQSMHSEDEESKPCLLTLPSHLPNVVYQYLKWYHPVVKVKWVNDLFIASQHANPFFARESANVTTLAIWNAYKDVFDKDDAFLSNRYWSQSSESTNVTYHLGAKLLCLYGGHYGCLGGMMASDVAWSEKHGLFGVSTDTTGDLHWYKPGIWTWADSDDAMCLARMKSDRKFHENILEMVQREYSVILRESSTVVQGTGSFRKTRSNFQEYIDYAIDVLNQIDDNKQLKNDFKSLPSWLKGTLKLTTDEEKYMRMIKKEIWEREKAEHESIKSKVQRTHKIIEV</sequence>
<reference evidence="1" key="1">
    <citation type="submission" date="2022-07" db="EMBL/GenBank/DDBJ databases">
        <title>Evaluation of T. orientalis genome assembly methods using nanopore sequencing and analysis of variation between genomes.</title>
        <authorList>
            <person name="Yam J."/>
            <person name="Micallef M.L."/>
            <person name="Liu M."/>
            <person name="Djordjevic S.P."/>
            <person name="Bogema D.R."/>
            <person name="Jenkins C."/>
        </authorList>
    </citation>
    <scope>NUCLEOTIDE SEQUENCE</scope>
    <source>
        <strain evidence="1">Fish Creek</strain>
    </source>
</reference>
<dbReference type="AlphaFoldDB" id="A0A976QR05"/>
<evidence type="ECO:0000313" key="2">
    <source>
        <dbReference type="Proteomes" id="UP000244803"/>
    </source>
</evidence>
<dbReference type="Gene3D" id="2.130.10.10">
    <property type="entry name" value="YVTN repeat-like/Quinoprotein amine dehydrogenase"/>
    <property type="match status" value="1"/>
</dbReference>